<dbReference type="EC" id="4.3.1.19" evidence="5"/>
<dbReference type="InterPro" id="IPR005789">
    <property type="entry name" value="Thr_deHydtase_catblc"/>
</dbReference>
<comment type="cofactor">
    <cofactor evidence="1">
        <name>pyridoxal 5'-phosphate</name>
        <dbReference type="ChEBI" id="CHEBI:597326"/>
    </cofactor>
</comment>
<dbReference type="Pfam" id="PF00291">
    <property type="entry name" value="PALP"/>
    <property type="match status" value="1"/>
</dbReference>
<accession>A0ABW0MUV9</accession>
<keyword evidence="8" id="KW-0663">Pyridoxal phosphate</keyword>
<dbReference type="InterPro" id="IPR000634">
    <property type="entry name" value="Ser/Thr_deHydtase_PyrdxlP-BS"/>
</dbReference>
<dbReference type="PROSITE" id="PS00165">
    <property type="entry name" value="DEHYDRATASE_SER_THR"/>
    <property type="match status" value="1"/>
</dbReference>
<dbReference type="CDD" id="cd04886">
    <property type="entry name" value="ACT_ThrD-II-like"/>
    <property type="match status" value="1"/>
</dbReference>
<dbReference type="NCBIfam" id="TIGR01127">
    <property type="entry name" value="ilvA_1Cterm"/>
    <property type="match status" value="1"/>
</dbReference>
<evidence type="ECO:0000256" key="8">
    <source>
        <dbReference type="ARBA" id="ARBA00022898"/>
    </source>
</evidence>
<evidence type="ECO:0000256" key="3">
    <source>
        <dbReference type="ARBA" id="ARBA00010869"/>
    </source>
</evidence>
<keyword evidence="7" id="KW-0021">Allosteric enzyme</keyword>
<comment type="subunit">
    <text evidence="4">In the native structure, TdcB is in a dimeric form, whereas in the TdcB-AMP complex, it exists in a tetrameric form (dimer of dimers).</text>
</comment>
<dbReference type="GO" id="GO:0004794">
    <property type="term" value="F:threonine deaminase activity"/>
    <property type="evidence" value="ECO:0007669"/>
    <property type="project" value="UniProtKB-EC"/>
</dbReference>
<dbReference type="PROSITE" id="PS51671">
    <property type="entry name" value="ACT"/>
    <property type="match status" value="1"/>
</dbReference>
<evidence type="ECO:0000256" key="5">
    <source>
        <dbReference type="ARBA" id="ARBA00012096"/>
    </source>
</evidence>
<keyword evidence="9 11" id="KW-0456">Lyase</keyword>
<evidence type="ECO:0000256" key="9">
    <source>
        <dbReference type="ARBA" id="ARBA00023239"/>
    </source>
</evidence>
<dbReference type="InterPro" id="IPR044561">
    <property type="entry name" value="ACT_ThrD-II-like"/>
</dbReference>
<dbReference type="InterPro" id="IPR050147">
    <property type="entry name" value="Ser/Thr_Dehydratase"/>
</dbReference>
<keyword evidence="12" id="KW-1185">Reference proteome</keyword>
<gene>
    <name evidence="11" type="primary">ilvA</name>
    <name evidence="11" type="ORF">ACFPKY_00075</name>
</gene>
<protein>
    <recommendedName>
        <fullName evidence="6">L-threonine dehydratase catabolic TdcB</fullName>
        <ecNumber evidence="5">4.3.1.19</ecNumber>
    </recommendedName>
</protein>
<evidence type="ECO:0000256" key="1">
    <source>
        <dbReference type="ARBA" id="ARBA00001933"/>
    </source>
</evidence>
<evidence type="ECO:0000259" key="10">
    <source>
        <dbReference type="PROSITE" id="PS51671"/>
    </source>
</evidence>
<evidence type="ECO:0000256" key="4">
    <source>
        <dbReference type="ARBA" id="ARBA00011447"/>
    </source>
</evidence>
<comment type="pathway">
    <text evidence="2">Amino-acid degradation; L-threonine degradation via propanoate pathway; propanoate from L-threonine: step 1/4.</text>
</comment>
<sequence length="404" mass="42202">MNDVATVGLADIQAAREVLRGVAIETPMEESRWLSALAGGPVSLKCENLQRTGSFKARGAYVRIARLSPEERAHGVVAASAGNHAQGVALAAQMLGIRATIFMPEGAPIPKEKATRGYGADVSFHGRYLEDALAEAMAFAERTGAVLIHPFDHADIVAGQGTCGLEILEQAPDVKTVLVSLGGGGLLGGVAIAVKALRPDVRVVGVQAAQAAAYPASLAAGHPVKLESMATMADGIAVGLPGQITFAAVRDHVDDIVTVSEESLSRAVLAVLERAKMVVEPAGAAAVAALLDHPDAFETPAVAVLSGGNIDPLLLGKVIRHGMSAAGRYLNVRVCIPDLPGGLAQLLGDISAVGANVLEVVHERISPSLHLHEVEVHLQLETRGEPHTEQLLSRLRERGYRVYE</sequence>
<evidence type="ECO:0000313" key="11">
    <source>
        <dbReference type="EMBL" id="MFC5491471.1"/>
    </source>
</evidence>
<dbReference type="SUPFAM" id="SSF53686">
    <property type="entry name" value="Tryptophan synthase beta subunit-like PLP-dependent enzymes"/>
    <property type="match status" value="1"/>
</dbReference>
<name>A0ABW0MUV9_9ACTN</name>
<evidence type="ECO:0000256" key="6">
    <source>
        <dbReference type="ARBA" id="ARBA00022248"/>
    </source>
</evidence>
<dbReference type="PANTHER" id="PTHR48078:SF6">
    <property type="entry name" value="L-THREONINE DEHYDRATASE CATABOLIC TDCB"/>
    <property type="match status" value="1"/>
</dbReference>
<dbReference type="InterPro" id="IPR001926">
    <property type="entry name" value="TrpB-like_PALP"/>
</dbReference>
<feature type="domain" description="ACT" evidence="10">
    <location>
        <begin position="331"/>
        <end position="404"/>
    </location>
</feature>
<dbReference type="Gene3D" id="3.40.50.1100">
    <property type="match status" value="2"/>
</dbReference>
<organism evidence="11 12">
    <name type="scientific">Nocardioides caricicola</name>
    <dbReference type="NCBI Taxonomy" id="634770"/>
    <lineage>
        <taxon>Bacteria</taxon>
        <taxon>Bacillati</taxon>
        <taxon>Actinomycetota</taxon>
        <taxon>Actinomycetes</taxon>
        <taxon>Propionibacteriales</taxon>
        <taxon>Nocardioidaceae</taxon>
        <taxon>Nocardioides</taxon>
    </lineage>
</organism>
<evidence type="ECO:0000256" key="7">
    <source>
        <dbReference type="ARBA" id="ARBA00022533"/>
    </source>
</evidence>
<comment type="caution">
    <text evidence="11">The sequence shown here is derived from an EMBL/GenBank/DDBJ whole genome shotgun (WGS) entry which is preliminary data.</text>
</comment>
<evidence type="ECO:0000256" key="2">
    <source>
        <dbReference type="ARBA" id="ARBA00004958"/>
    </source>
</evidence>
<dbReference type="EMBL" id="JBHSMD010000001">
    <property type="protein sequence ID" value="MFC5491471.1"/>
    <property type="molecule type" value="Genomic_DNA"/>
</dbReference>
<dbReference type="Proteomes" id="UP001595956">
    <property type="component" value="Unassembled WGS sequence"/>
</dbReference>
<comment type="similarity">
    <text evidence="3">Belongs to the serine/threonine dehydratase family.</text>
</comment>
<evidence type="ECO:0000313" key="12">
    <source>
        <dbReference type="Proteomes" id="UP001595956"/>
    </source>
</evidence>
<dbReference type="InterPro" id="IPR036052">
    <property type="entry name" value="TrpB-like_PALP_sf"/>
</dbReference>
<dbReference type="RefSeq" id="WP_345180573.1">
    <property type="nucleotide sequence ID" value="NZ_BAABFQ010000008.1"/>
</dbReference>
<dbReference type="PANTHER" id="PTHR48078">
    <property type="entry name" value="THREONINE DEHYDRATASE, MITOCHONDRIAL-RELATED"/>
    <property type="match status" value="1"/>
</dbReference>
<dbReference type="CDD" id="cd01562">
    <property type="entry name" value="Thr-dehyd"/>
    <property type="match status" value="1"/>
</dbReference>
<proteinExistence type="inferred from homology"/>
<dbReference type="InterPro" id="IPR002912">
    <property type="entry name" value="ACT_dom"/>
</dbReference>
<reference evidence="12" key="1">
    <citation type="journal article" date="2019" name="Int. J. Syst. Evol. Microbiol.">
        <title>The Global Catalogue of Microorganisms (GCM) 10K type strain sequencing project: providing services to taxonomists for standard genome sequencing and annotation.</title>
        <authorList>
            <consortium name="The Broad Institute Genomics Platform"/>
            <consortium name="The Broad Institute Genome Sequencing Center for Infectious Disease"/>
            <person name="Wu L."/>
            <person name="Ma J."/>
        </authorList>
    </citation>
    <scope>NUCLEOTIDE SEQUENCE [LARGE SCALE GENOMIC DNA]</scope>
    <source>
        <strain evidence="12">KACC 13778</strain>
    </source>
</reference>